<keyword evidence="1" id="KW-0479">Metal-binding</keyword>
<sequence>MASNQPKQMSSRLATMKFMQRSVANKVATPPATPEGRSSKRVRLSTGGESSPATPSDHEVIQAALAAEEQKRQDALEKQAAAAGETKWVLSFKDPDEVHKKPTPMRVVTAGFAVLDADETDESEEDPGPVGRMTFGKVAKPSAKPSAQSDSDSESDSSEEDEDSDDPAGQLIRQEARKAKKASKREAQTPVSKAKNRYEVDLDQITTISGSGGSSNKRPPPTCYNCRKIGHMSKDCPQKSGNKGGNRNGGYQGGRR</sequence>
<evidence type="ECO:0000313" key="4">
    <source>
        <dbReference type="EMBL" id="KAF2203786.1"/>
    </source>
</evidence>
<dbReference type="InterPro" id="IPR036875">
    <property type="entry name" value="Znf_CCHC_sf"/>
</dbReference>
<feature type="domain" description="CCHC-type" evidence="3">
    <location>
        <begin position="223"/>
        <end position="238"/>
    </location>
</feature>
<evidence type="ECO:0000256" key="2">
    <source>
        <dbReference type="SAM" id="MobiDB-lite"/>
    </source>
</evidence>
<dbReference type="Proteomes" id="UP000799536">
    <property type="component" value="Unassembled WGS sequence"/>
</dbReference>
<dbReference type="Gene3D" id="4.10.60.10">
    <property type="entry name" value="Zinc finger, CCHC-type"/>
    <property type="match status" value="1"/>
</dbReference>
<keyword evidence="1" id="KW-0863">Zinc-finger</keyword>
<dbReference type="SMART" id="SM00343">
    <property type="entry name" value="ZnF_C2HC"/>
    <property type="match status" value="1"/>
</dbReference>
<dbReference type="GO" id="GO:0008270">
    <property type="term" value="F:zinc ion binding"/>
    <property type="evidence" value="ECO:0007669"/>
    <property type="project" value="UniProtKB-KW"/>
</dbReference>
<name>A0A9P4JSW4_9PLEO</name>
<accession>A0A9P4JSW4</accession>
<feature type="compositionally biased region" description="Acidic residues" evidence="2">
    <location>
        <begin position="151"/>
        <end position="166"/>
    </location>
</feature>
<feature type="region of interest" description="Disordered" evidence="2">
    <location>
        <begin position="1"/>
        <end position="89"/>
    </location>
</feature>
<dbReference type="AlphaFoldDB" id="A0A9P4JSW4"/>
<feature type="compositionally biased region" description="Acidic residues" evidence="2">
    <location>
        <begin position="116"/>
        <end position="127"/>
    </location>
</feature>
<feature type="compositionally biased region" description="Basic and acidic residues" evidence="2">
    <location>
        <begin position="68"/>
        <end position="77"/>
    </location>
</feature>
<evidence type="ECO:0000256" key="1">
    <source>
        <dbReference type="PROSITE-ProRule" id="PRU00047"/>
    </source>
</evidence>
<keyword evidence="5" id="KW-1185">Reference proteome</keyword>
<dbReference type="GO" id="GO:0003676">
    <property type="term" value="F:nucleic acid binding"/>
    <property type="evidence" value="ECO:0007669"/>
    <property type="project" value="InterPro"/>
</dbReference>
<proteinExistence type="predicted"/>
<feature type="compositionally biased region" description="Gly residues" evidence="2">
    <location>
        <begin position="242"/>
        <end position="256"/>
    </location>
</feature>
<comment type="caution">
    <text evidence="4">The sequence shown here is derived from an EMBL/GenBank/DDBJ whole genome shotgun (WGS) entry which is preliminary data.</text>
</comment>
<reference evidence="4" key="1">
    <citation type="journal article" date="2020" name="Stud. Mycol.">
        <title>101 Dothideomycetes genomes: a test case for predicting lifestyles and emergence of pathogens.</title>
        <authorList>
            <person name="Haridas S."/>
            <person name="Albert R."/>
            <person name="Binder M."/>
            <person name="Bloem J."/>
            <person name="Labutti K."/>
            <person name="Salamov A."/>
            <person name="Andreopoulos B."/>
            <person name="Baker S."/>
            <person name="Barry K."/>
            <person name="Bills G."/>
            <person name="Bluhm B."/>
            <person name="Cannon C."/>
            <person name="Castanera R."/>
            <person name="Culley D."/>
            <person name="Daum C."/>
            <person name="Ezra D."/>
            <person name="Gonzalez J."/>
            <person name="Henrissat B."/>
            <person name="Kuo A."/>
            <person name="Liang C."/>
            <person name="Lipzen A."/>
            <person name="Lutzoni F."/>
            <person name="Magnuson J."/>
            <person name="Mondo S."/>
            <person name="Nolan M."/>
            <person name="Ohm R."/>
            <person name="Pangilinan J."/>
            <person name="Park H.-J."/>
            <person name="Ramirez L."/>
            <person name="Alfaro M."/>
            <person name="Sun H."/>
            <person name="Tritt A."/>
            <person name="Yoshinaga Y."/>
            <person name="Zwiers L.-H."/>
            <person name="Turgeon B."/>
            <person name="Goodwin S."/>
            <person name="Spatafora J."/>
            <person name="Crous P."/>
            <person name="Grigoriev I."/>
        </authorList>
    </citation>
    <scope>NUCLEOTIDE SEQUENCE</scope>
    <source>
        <strain evidence="4">ATCC 74209</strain>
    </source>
</reference>
<dbReference type="EMBL" id="ML993893">
    <property type="protein sequence ID" value="KAF2203786.1"/>
    <property type="molecule type" value="Genomic_DNA"/>
</dbReference>
<organism evidence="4 5">
    <name type="scientific">Delitschia confertaspora ATCC 74209</name>
    <dbReference type="NCBI Taxonomy" id="1513339"/>
    <lineage>
        <taxon>Eukaryota</taxon>
        <taxon>Fungi</taxon>
        <taxon>Dikarya</taxon>
        <taxon>Ascomycota</taxon>
        <taxon>Pezizomycotina</taxon>
        <taxon>Dothideomycetes</taxon>
        <taxon>Pleosporomycetidae</taxon>
        <taxon>Pleosporales</taxon>
        <taxon>Delitschiaceae</taxon>
        <taxon>Delitschia</taxon>
    </lineage>
</organism>
<dbReference type="InterPro" id="IPR001878">
    <property type="entry name" value="Znf_CCHC"/>
</dbReference>
<dbReference type="Pfam" id="PF00098">
    <property type="entry name" value="zf-CCHC"/>
    <property type="match status" value="1"/>
</dbReference>
<dbReference type="PROSITE" id="PS50158">
    <property type="entry name" value="ZF_CCHC"/>
    <property type="match status" value="1"/>
</dbReference>
<dbReference type="SUPFAM" id="SSF57756">
    <property type="entry name" value="Retrovirus zinc finger-like domains"/>
    <property type="match status" value="1"/>
</dbReference>
<feature type="compositionally biased region" description="Polar residues" evidence="2">
    <location>
        <begin position="1"/>
        <end position="13"/>
    </location>
</feature>
<keyword evidence="1" id="KW-0862">Zinc</keyword>
<feature type="region of interest" description="Disordered" evidence="2">
    <location>
        <begin position="112"/>
        <end position="256"/>
    </location>
</feature>
<gene>
    <name evidence="4" type="ORF">GQ43DRAFT_438515</name>
</gene>
<evidence type="ECO:0000259" key="3">
    <source>
        <dbReference type="PROSITE" id="PS50158"/>
    </source>
</evidence>
<protein>
    <recommendedName>
        <fullName evidence="3">CCHC-type domain-containing protein</fullName>
    </recommendedName>
</protein>
<evidence type="ECO:0000313" key="5">
    <source>
        <dbReference type="Proteomes" id="UP000799536"/>
    </source>
</evidence>
<dbReference type="OrthoDB" id="427960at2759"/>